<dbReference type="AlphaFoldDB" id="A0A2U1NH45"/>
<name>A0A2U1NH45_ARTAN</name>
<dbReference type="EMBL" id="PKPP01002843">
    <property type="protein sequence ID" value="PWA72780.1"/>
    <property type="molecule type" value="Genomic_DNA"/>
</dbReference>
<evidence type="ECO:0000313" key="2">
    <source>
        <dbReference type="Proteomes" id="UP000245207"/>
    </source>
</evidence>
<gene>
    <name evidence="1" type="ORF">CTI12_AA267590</name>
</gene>
<evidence type="ECO:0000313" key="1">
    <source>
        <dbReference type="EMBL" id="PWA72780.1"/>
    </source>
</evidence>
<accession>A0A2U1NH45</accession>
<dbReference type="GO" id="GO:0003964">
    <property type="term" value="F:RNA-directed DNA polymerase activity"/>
    <property type="evidence" value="ECO:0007669"/>
    <property type="project" value="UniProtKB-KW"/>
</dbReference>
<keyword evidence="2" id="KW-1185">Reference proteome</keyword>
<keyword evidence="1" id="KW-0695">RNA-directed DNA polymerase</keyword>
<keyword evidence="1" id="KW-0808">Transferase</keyword>
<keyword evidence="1" id="KW-0548">Nucleotidyltransferase</keyword>
<reference evidence="1 2" key="1">
    <citation type="journal article" date="2018" name="Mol. Plant">
        <title>The genome of Artemisia annua provides insight into the evolution of Asteraceae family and artemisinin biosynthesis.</title>
        <authorList>
            <person name="Shen Q."/>
            <person name="Zhang L."/>
            <person name="Liao Z."/>
            <person name="Wang S."/>
            <person name="Yan T."/>
            <person name="Shi P."/>
            <person name="Liu M."/>
            <person name="Fu X."/>
            <person name="Pan Q."/>
            <person name="Wang Y."/>
            <person name="Lv Z."/>
            <person name="Lu X."/>
            <person name="Zhang F."/>
            <person name="Jiang W."/>
            <person name="Ma Y."/>
            <person name="Chen M."/>
            <person name="Hao X."/>
            <person name="Li L."/>
            <person name="Tang Y."/>
            <person name="Lv G."/>
            <person name="Zhou Y."/>
            <person name="Sun X."/>
            <person name="Brodelius P.E."/>
            <person name="Rose J.K.C."/>
            <person name="Tang K."/>
        </authorList>
    </citation>
    <scope>NUCLEOTIDE SEQUENCE [LARGE SCALE GENOMIC DNA]</scope>
    <source>
        <strain evidence="2">cv. Huhao1</strain>
        <tissue evidence="1">Leaf</tissue>
    </source>
</reference>
<comment type="caution">
    <text evidence="1">The sequence shown here is derived from an EMBL/GenBank/DDBJ whole genome shotgun (WGS) entry which is preliminary data.</text>
</comment>
<dbReference type="Proteomes" id="UP000245207">
    <property type="component" value="Unassembled WGS sequence"/>
</dbReference>
<sequence length="133" mass="15667">MNLTLLNLLSTQDRILRWDPGKSVACPLCNGCNDSVRYLFSECSFSANIWTEMKKKMMQERLNDCWDERNKRVFTNEKRSWKEVLSGIMDTIRFKLVSLRVKKTVQVSKVASTWQVILNTDKKVELSIEDWKE</sequence>
<proteinExistence type="predicted"/>
<organism evidence="1 2">
    <name type="scientific">Artemisia annua</name>
    <name type="common">Sweet wormwood</name>
    <dbReference type="NCBI Taxonomy" id="35608"/>
    <lineage>
        <taxon>Eukaryota</taxon>
        <taxon>Viridiplantae</taxon>
        <taxon>Streptophyta</taxon>
        <taxon>Embryophyta</taxon>
        <taxon>Tracheophyta</taxon>
        <taxon>Spermatophyta</taxon>
        <taxon>Magnoliopsida</taxon>
        <taxon>eudicotyledons</taxon>
        <taxon>Gunneridae</taxon>
        <taxon>Pentapetalae</taxon>
        <taxon>asterids</taxon>
        <taxon>campanulids</taxon>
        <taxon>Asterales</taxon>
        <taxon>Asteraceae</taxon>
        <taxon>Asteroideae</taxon>
        <taxon>Anthemideae</taxon>
        <taxon>Artemisiinae</taxon>
        <taxon>Artemisia</taxon>
    </lineage>
</organism>
<protein>
    <submittedName>
        <fullName evidence="1">Reverse transcriptase zinc-binding domain-containing protein</fullName>
    </submittedName>
</protein>
<dbReference type="OrthoDB" id="1938430at2759"/>